<dbReference type="InterPro" id="IPR029052">
    <property type="entry name" value="Metallo-depent_PP-like"/>
</dbReference>
<dbReference type="SUPFAM" id="SSF49785">
    <property type="entry name" value="Galactose-binding domain-like"/>
    <property type="match status" value="1"/>
</dbReference>
<protein>
    <submittedName>
        <fullName evidence="1">Uncharacterized protein</fullName>
    </submittedName>
</protein>
<dbReference type="RefSeq" id="WP_203353604.1">
    <property type="nucleotide sequence ID" value="NZ_CP069127.1"/>
</dbReference>
<dbReference type="EMBL" id="CP069127">
    <property type="protein sequence ID" value="QRG66538.1"/>
    <property type="molecule type" value="Genomic_DNA"/>
</dbReference>
<name>A0ABX7FK06_BRECH</name>
<sequence>MLDWLKQRQGKAVFAVQDRLYAPDPQRPLPFVYPVYDHSKSADLFEKLYGYLPAESVPGLGSTVYHVDYGNARILFLRSDAMGQQQITWARQLLGAGAKPHKVVLFHDEPAAGQANLWKLLREAGVELVIVGENVYARERAIVQEPSDFAPSPHEGYGRWTPGLSMEESQMLMLDYSEKGMAIKAMTPGEQVLDQMELNPKDAAAQRSREWVAVGIQQEWKYHLADPAMKAVIPQGFDVTGENPITTPFHLPADDWRSPAYLDADWKSGNAPLGFTNRRGEESKLNTRLKADPESPSYYFRRAFTLADKPKDMRDLILRLSYEDGLIVYLNGEEVFRDGIRTGLILPSSLAITNQAVWYRTVSLQNHIGKLRAGSNTLAVEVHRSHPGSPNFLFDLSLSYIR</sequence>
<accession>A0ABX7FK06</accession>
<dbReference type="SUPFAM" id="SSF56300">
    <property type="entry name" value="Metallo-dependent phosphatases"/>
    <property type="match status" value="1"/>
</dbReference>
<evidence type="ECO:0000313" key="1">
    <source>
        <dbReference type="EMBL" id="QRG66538.1"/>
    </source>
</evidence>
<gene>
    <name evidence="1" type="ORF">JNE38_23940</name>
</gene>
<organism evidence="1 2">
    <name type="scientific">Brevibacillus choshinensis</name>
    <dbReference type="NCBI Taxonomy" id="54911"/>
    <lineage>
        <taxon>Bacteria</taxon>
        <taxon>Bacillati</taxon>
        <taxon>Bacillota</taxon>
        <taxon>Bacilli</taxon>
        <taxon>Bacillales</taxon>
        <taxon>Paenibacillaceae</taxon>
        <taxon>Brevibacillus</taxon>
    </lineage>
</organism>
<evidence type="ECO:0000313" key="2">
    <source>
        <dbReference type="Proteomes" id="UP000596248"/>
    </source>
</evidence>
<dbReference type="Proteomes" id="UP000596248">
    <property type="component" value="Chromosome"/>
</dbReference>
<dbReference type="Gene3D" id="2.60.120.260">
    <property type="entry name" value="Galactose-binding domain-like"/>
    <property type="match status" value="1"/>
</dbReference>
<keyword evidence="2" id="KW-1185">Reference proteome</keyword>
<reference evidence="1 2" key="1">
    <citation type="submission" date="2021-01" db="EMBL/GenBank/DDBJ databases">
        <title>Identification of strong promoters based on the transcriptome of Brevibacillus choshinensis.</title>
        <authorList>
            <person name="Yao D."/>
            <person name="Zhang K."/>
            <person name="Wu J."/>
        </authorList>
    </citation>
    <scope>NUCLEOTIDE SEQUENCE [LARGE SCALE GENOMIC DNA]</scope>
    <source>
        <strain evidence="1 2">HPD31-SP3</strain>
    </source>
</reference>
<proteinExistence type="predicted"/>
<dbReference type="InterPro" id="IPR008979">
    <property type="entry name" value="Galactose-bd-like_sf"/>
</dbReference>